<evidence type="ECO:0000313" key="1">
    <source>
        <dbReference type="EMBL" id="VTR94195.1"/>
    </source>
</evidence>
<proteinExistence type="predicted"/>
<accession>A0A6P2D1F1</accession>
<dbReference type="KEGG" id="gms:SOIL9_35190"/>
<organism evidence="1 2">
    <name type="scientific">Gemmata massiliana</name>
    <dbReference type="NCBI Taxonomy" id="1210884"/>
    <lineage>
        <taxon>Bacteria</taxon>
        <taxon>Pseudomonadati</taxon>
        <taxon>Planctomycetota</taxon>
        <taxon>Planctomycetia</taxon>
        <taxon>Gemmatales</taxon>
        <taxon>Gemmataceae</taxon>
        <taxon>Gemmata</taxon>
    </lineage>
</organism>
<gene>
    <name evidence="1" type="ORF">SOIL9_35190</name>
</gene>
<dbReference type="EMBL" id="LR593886">
    <property type="protein sequence ID" value="VTR94195.1"/>
    <property type="molecule type" value="Genomic_DNA"/>
</dbReference>
<name>A0A6P2D1F1_9BACT</name>
<dbReference type="Proteomes" id="UP000464178">
    <property type="component" value="Chromosome"/>
</dbReference>
<reference evidence="1 2" key="1">
    <citation type="submission" date="2019-05" db="EMBL/GenBank/DDBJ databases">
        <authorList>
            <consortium name="Science for Life Laboratories"/>
        </authorList>
    </citation>
    <scope>NUCLEOTIDE SEQUENCE [LARGE SCALE GENOMIC DNA]</scope>
    <source>
        <strain evidence="1">Soil9</strain>
    </source>
</reference>
<sequence length="128" mass="13704">MPGTTCAASLFLVISGFLGQPVGCHYDPRGVRAAPDRAVVLGVPCGDLVVSRAAAAVPRRRRKVKLPHAPGAGELLKAFALRATAHHAVRSIPCHYATARGAYRRFRTALAQIAAEERRQLLGELELD</sequence>
<evidence type="ECO:0000313" key="2">
    <source>
        <dbReference type="Proteomes" id="UP000464178"/>
    </source>
</evidence>
<keyword evidence="2" id="KW-1185">Reference proteome</keyword>
<dbReference type="AlphaFoldDB" id="A0A6P2D1F1"/>
<protein>
    <submittedName>
        <fullName evidence="1">Uncharacterized protein</fullName>
    </submittedName>
</protein>